<dbReference type="PROSITE" id="PS51257">
    <property type="entry name" value="PROKAR_LIPOPROTEIN"/>
    <property type="match status" value="1"/>
</dbReference>
<gene>
    <name evidence="1" type="ORF">JKG61_16295</name>
</gene>
<comment type="caution">
    <text evidence="1">The sequence shown here is derived from an EMBL/GenBank/DDBJ whole genome shotgun (WGS) entry which is preliminary data.</text>
</comment>
<dbReference type="Pfam" id="PF14135">
    <property type="entry name" value="DUF4302"/>
    <property type="match status" value="1"/>
</dbReference>
<proteinExistence type="predicted"/>
<evidence type="ECO:0000313" key="1">
    <source>
        <dbReference type="EMBL" id="MBL1410317.1"/>
    </source>
</evidence>
<sequence length="336" mass="37731">MEKIIKFLVLSLMATVLYSCEKDNITNAYFEENPERMDKVAQDLKSKLASSPNGWVMMVKTSLSADVYTPIVLKFDTVKNKVDVTTVYGVTASTDSYFRIANGTGAPQLIFTTGSIMSTLYRVGVQASDITDHIYNVVSVSADTIAIRGYRSGAVYKPEGGVIFKMFKRPEDWKWAEKPITFDWTSTEFTNNVNSVVGEMKLEYLNDNTTLTTPWRFWSWADPTVYRIRDPFSIGYNIGTGGFTPMNYFIVTGITATGITPTTNMTVTNGHNAISMYPIPYNTGTNQSVVALGKYLKTHYLILKNQTRTGNKVKMEFEAYDKKGKVIVKATYDNLR</sequence>
<dbReference type="EMBL" id="JAERTY010000009">
    <property type="protein sequence ID" value="MBL1410317.1"/>
    <property type="molecule type" value="Genomic_DNA"/>
</dbReference>
<evidence type="ECO:0000313" key="2">
    <source>
        <dbReference type="Proteomes" id="UP000625283"/>
    </source>
</evidence>
<accession>A0ABS1R8J7</accession>
<keyword evidence="2" id="KW-1185">Reference proteome</keyword>
<organism evidence="1 2">
    <name type="scientific">Sphingobacterium faecale</name>
    <dbReference type="NCBI Taxonomy" id="2803775"/>
    <lineage>
        <taxon>Bacteria</taxon>
        <taxon>Pseudomonadati</taxon>
        <taxon>Bacteroidota</taxon>
        <taxon>Sphingobacteriia</taxon>
        <taxon>Sphingobacteriales</taxon>
        <taxon>Sphingobacteriaceae</taxon>
        <taxon>Sphingobacterium</taxon>
    </lineage>
</organism>
<dbReference type="InterPro" id="IPR025396">
    <property type="entry name" value="DUF4302"/>
</dbReference>
<reference evidence="1 2" key="1">
    <citation type="submission" date="2021-01" db="EMBL/GenBank/DDBJ databases">
        <title>C459-1 draft genome sequence.</title>
        <authorList>
            <person name="Zhang X.-F."/>
        </authorList>
    </citation>
    <scope>NUCLEOTIDE SEQUENCE [LARGE SCALE GENOMIC DNA]</scope>
    <source>
        <strain evidence="2">C459-1</strain>
    </source>
</reference>
<dbReference type="RefSeq" id="WP_202104016.1">
    <property type="nucleotide sequence ID" value="NZ_JAERTY010000009.1"/>
</dbReference>
<name>A0ABS1R8J7_9SPHI</name>
<dbReference type="Proteomes" id="UP000625283">
    <property type="component" value="Unassembled WGS sequence"/>
</dbReference>
<protein>
    <submittedName>
        <fullName evidence="1">DUF4302 domain-containing protein</fullName>
    </submittedName>
</protein>